<keyword evidence="1" id="KW-1185">Reference proteome</keyword>
<dbReference type="KEGG" id="rsz:108846843"/>
<organism evidence="1 2">
    <name type="scientific">Raphanus sativus</name>
    <name type="common">Radish</name>
    <name type="synonym">Raphanus raphanistrum var. sativus</name>
    <dbReference type="NCBI Taxonomy" id="3726"/>
    <lineage>
        <taxon>Eukaryota</taxon>
        <taxon>Viridiplantae</taxon>
        <taxon>Streptophyta</taxon>
        <taxon>Embryophyta</taxon>
        <taxon>Tracheophyta</taxon>
        <taxon>Spermatophyta</taxon>
        <taxon>Magnoliopsida</taxon>
        <taxon>eudicotyledons</taxon>
        <taxon>Gunneridae</taxon>
        <taxon>Pentapetalae</taxon>
        <taxon>rosids</taxon>
        <taxon>malvids</taxon>
        <taxon>Brassicales</taxon>
        <taxon>Brassicaceae</taxon>
        <taxon>Brassiceae</taxon>
        <taxon>Raphanus</taxon>
    </lineage>
</organism>
<sequence length="116" mass="13021">MADPADLYPPIKSINEMNQAGFPAGVVAILQSSLHRHLMALEWQILFQSANLFGPPTHSYRIPVEFAGLWRVDNVHNVDLNEWVLTLTSIQSTVTKILIHTSRSNKDTDTHTTQSN</sequence>
<dbReference type="GeneID" id="108846843"/>
<evidence type="ECO:0000313" key="1">
    <source>
        <dbReference type="Proteomes" id="UP000504610"/>
    </source>
</evidence>
<dbReference type="Proteomes" id="UP000504610">
    <property type="component" value="Unplaced"/>
</dbReference>
<name>A0A6J0MV97_RAPSA</name>
<dbReference type="AlphaFoldDB" id="A0A6J0MV97"/>
<reference evidence="2" key="1">
    <citation type="submission" date="2025-08" db="UniProtKB">
        <authorList>
            <consortium name="RefSeq"/>
        </authorList>
    </citation>
    <scope>IDENTIFICATION</scope>
    <source>
        <tissue evidence="2">Leaf</tissue>
    </source>
</reference>
<accession>A0A6J0MV97</accession>
<protein>
    <submittedName>
        <fullName evidence="2">Uncharacterized protein LOC108846843</fullName>
    </submittedName>
</protein>
<evidence type="ECO:0000313" key="2">
    <source>
        <dbReference type="RefSeq" id="XP_018475541.1"/>
    </source>
</evidence>
<gene>
    <name evidence="2" type="primary">LOC108846843</name>
</gene>
<proteinExistence type="predicted"/>
<dbReference type="RefSeq" id="XP_018475541.1">
    <property type="nucleotide sequence ID" value="XM_018620039.2"/>
</dbReference>
<dbReference type="OrthoDB" id="1020889at2759"/>